<reference evidence="1 2" key="1">
    <citation type="submission" date="2017-06" db="EMBL/GenBank/DDBJ databases">
        <authorList>
            <consortium name="Pathogen Informatics"/>
        </authorList>
    </citation>
    <scope>NUCLEOTIDE SEQUENCE [LARGE SCALE GENOMIC DNA]</scope>
    <source>
        <strain evidence="1 2">NCTC12149</strain>
    </source>
</reference>
<organism evidence="1 2">
    <name type="scientific">Sphingobacterium mizutaii</name>
    <dbReference type="NCBI Taxonomy" id="1010"/>
    <lineage>
        <taxon>Bacteria</taxon>
        <taxon>Pseudomonadati</taxon>
        <taxon>Bacteroidota</taxon>
        <taxon>Sphingobacteriia</taxon>
        <taxon>Sphingobacteriales</taxon>
        <taxon>Sphingobacteriaceae</taxon>
        <taxon>Sphingobacterium</taxon>
    </lineage>
</organism>
<protein>
    <submittedName>
        <fullName evidence="1">Uncharacterized protein</fullName>
    </submittedName>
</protein>
<accession>A0AAJ5BZ76</accession>
<dbReference type="AlphaFoldDB" id="A0AAJ5BZ76"/>
<sequence length="136" mass="15815">MLSLKAMLLDLFFSLIPKITKELNLILDARSIWIYRPKNWTSFEAYSGQLPKVPNWIELFSNMPRMILEAGQNKNHKMGRYFPLKFPEKERATQIGSPFSIYSFFYSIVGLNAPPQSLFCRTLGFLSIIDCWIGKK</sequence>
<evidence type="ECO:0000313" key="1">
    <source>
        <dbReference type="EMBL" id="SNV44296.1"/>
    </source>
</evidence>
<evidence type="ECO:0000313" key="2">
    <source>
        <dbReference type="Proteomes" id="UP000215355"/>
    </source>
</evidence>
<dbReference type="EMBL" id="LT906468">
    <property type="protein sequence ID" value="SNV44296.1"/>
    <property type="molecule type" value="Genomic_DNA"/>
</dbReference>
<proteinExistence type="predicted"/>
<dbReference type="Proteomes" id="UP000215355">
    <property type="component" value="Chromosome 1"/>
</dbReference>
<name>A0AAJ5BZ76_9SPHI</name>
<gene>
    <name evidence="1" type="ORF">SAMEA4412673_00933</name>
</gene>
<dbReference type="KEGG" id="smiz:4412673_00933"/>